<dbReference type="OrthoDB" id="5376287at2759"/>
<evidence type="ECO:0000256" key="1">
    <source>
        <dbReference type="SAM" id="MobiDB-lite"/>
    </source>
</evidence>
<evidence type="ECO:0000313" key="3">
    <source>
        <dbReference type="Proteomes" id="UP000235786"/>
    </source>
</evidence>
<proteinExistence type="predicted"/>
<dbReference type="Proteomes" id="UP000235786">
    <property type="component" value="Unassembled WGS sequence"/>
</dbReference>
<reference evidence="2 3" key="1">
    <citation type="submission" date="2016-04" db="EMBL/GenBank/DDBJ databases">
        <title>A degradative enzymes factory behind the ericoid mycorrhizal symbiosis.</title>
        <authorList>
            <consortium name="DOE Joint Genome Institute"/>
            <person name="Martino E."/>
            <person name="Morin E."/>
            <person name="Grelet G."/>
            <person name="Kuo A."/>
            <person name="Kohler A."/>
            <person name="Daghino S."/>
            <person name="Barry K."/>
            <person name="Choi C."/>
            <person name="Cichocki N."/>
            <person name="Clum A."/>
            <person name="Copeland A."/>
            <person name="Hainaut M."/>
            <person name="Haridas S."/>
            <person name="Labutti K."/>
            <person name="Lindquist E."/>
            <person name="Lipzen A."/>
            <person name="Khouja H.-R."/>
            <person name="Murat C."/>
            <person name="Ohm R."/>
            <person name="Olson A."/>
            <person name="Spatafora J."/>
            <person name="Veneault-Fourrey C."/>
            <person name="Henrissat B."/>
            <person name="Grigoriev I."/>
            <person name="Martin F."/>
            <person name="Perotto S."/>
        </authorList>
    </citation>
    <scope>NUCLEOTIDE SEQUENCE [LARGE SCALE GENOMIC DNA]</scope>
    <source>
        <strain evidence="2 3">F</strain>
    </source>
</reference>
<feature type="region of interest" description="Disordered" evidence="1">
    <location>
        <begin position="62"/>
        <end position="108"/>
    </location>
</feature>
<dbReference type="STRING" id="1149755.A0A2J6S5R1"/>
<dbReference type="AlphaFoldDB" id="A0A2J6S5R1"/>
<protein>
    <recommendedName>
        <fullName evidence="4">Transcription factor domain-containing protein</fullName>
    </recommendedName>
</protein>
<accession>A0A2J6S5R1</accession>
<sequence length="511" mass="57059">MAATKSAKTGIGPRGRTDAVVMPDVAVTDDIASKGSTGLHFVVSGSLEKPDPELRKLIRSHVMQGKNRGRKLPSRKKKKPRVDQELSASSASPGDLHESLLPPTVTASSPVSTISVTLPRSFGSGMSTISFADNLEPGTIEVVLQLSSIAKQMLFPLERCLFFDRRSENWIAPLAVDPAYLHAMIFTAQFYFDALRSGKPISVSRRSMPHFVKTLKLLRERMANEDDQERLSDSTAAAIMGLVGHAHLTGNLKSARYHMEGLYKIVCLRGGVTTFKQNAKLLVEILRCDLGIALHCGSRPIFFNPSRDTFQQYPELTPLFEMTIPIKTAYQNHPTMVLKGIDQDLAEAWKIMSEFSSIINFAVDSELRISTETFLDTMTSVTYRLLDMHFESGSKNEVVRLGLIAFLCSVFLQWKHLGMSYPHFTSLFRNCLLGMAADRISPDLMVWLLIVGAVSVFDESDEVWLKPLLRLNICSCGIDEWSETQELLKGFLWIELVYEKPGKRVFESTFA</sequence>
<dbReference type="Pfam" id="PF11951">
    <property type="entry name" value="Fungal_trans_2"/>
    <property type="match status" value="1"/>
</dbReference>
<dbReference type="PANTHER" id="PTHR37540">
    <property type="entry name" value="TRANSCRIPTION FACTOR (ACR-2), PUTATIVE-RELATED-RELATED"/>
    <property type="match status" value="1"/>
</dbReference>
<name>A0A2J6S5R1_HYAVF</name>
<keyword evidence="3" id="KW-1185">Reference proteome</keyword>
<dbReference type="EMBL" id="KZ613939">
    <property type="protein sequence ID" value="PMD46105.1"/>
    <property type="molecule type" value="Genomic_DNA"/>
</dbReference>
<gene>
    <name evidence="2" type="ORF">L207DRAFT_507046</name>
</gene>
<evidence type="ECO:0000313" key="2">
    <source>
        <dbReference type="EMBL" id="PMD46105.1"/>
    </source>
</evidence>
<feature type="compositionally biased region" description="Basic residues" evidence="1">
    <location>
        <begin position="67"/>
        <end position="80"/>
    </location>
</feature>
<dbReference type="InterPro" id="IPR021858">
    <property type="entry name" value="Fun_TF"/>
</dbReference>
<organism evidence="2 3">
    <name type="scientific">Hyaloscypha variabilis (strain UAMH 11265 / GT02V1 / F)</name>
    <name type="common">Meliniomyces variabilis</name>
    <dbReference type="NCBI Taxonomy" id="1149755"/>
    <lineage>
        <taxon>Eukaryota</taxon>
        <taxon>Fungi</taxon>
        <taxon>Dikarya</taxon>
        <taxon>Ascomycota</taxon>
        <taxon>Pezizomycotina</taxon>
        <taxon>Leotiomycetes</taxon>
        <taxon>Helotiales</taxon>
        <taxon>Hyaloscyphaceae</taxon>
        <taxon>Hyaloscypha</taxon>
        <taxon>Hyaloscypha variabilis</taxon>
    </lineage>
</organism>
<evidence type="ECO:0008006" key="4">
    <source>
        <dbReference type="Google" id="ProtNLM"/>
    </source>
</evidence>